<proteinExistence type="predicted"/>
<feature type="transmembrane region" description="Helical" evidence="2">
    <location>
        <begin position="125"/>
        <end position="158"/>
    </location>
</feature>
<feature type="transmembrane region" description="Helical" evidence="2">
    <location>
        <begin position="306"/>
        <end position="326"/>
    </location>
</feature>
<dbReference type="Proteomes" id="UP000027073">
    <property type="component" value="Unassembled WGS sequence"/>
</dbReference>
<dbReference type="VEuPathDB" id="FungiDB:PLEOSDRAFT_1109980"/>
<evidence type="ECO:0000313" key="4">
    <source>
        <dbReference type="Proteomes" id="UP000027073"/>
    </source>
</evidence>
<feature type="compositionally biased region" description="Basic and acidic residues" evidence="1">
    <location>
        <begin position="1"/>
        <end position="17"/>
    </location>
</feature>
<sequence>MHYSDRRDQDAVWRAERGPQGSRLPTHPFSRPSPTRTSLLPQPSLEESPSTSTSPLSTNNRPLLNPLNNPLNNPVSRFSVDTQTVFASQLLPRIYTASPLNPNTQSSLTHAQSTRSKSYLLLSRYWRYVFIILLDVLIAVTVVCVASLLSMAVGHLILRAASRRDTPGPFDAAITTTIQAGVLGGAIIALPLAITIKILFPPRDTSLNAPSRSQSRVDQEDFLSFDSHEDGRGRNSRTSYEQGGIRETTLTRYHAHRIFAFMFCECVGITSGPLGVVLLRVCYAGRGGWTPDADIRLLDPTHAVEAGAVGGAIVGPGILILIWAIWKLWTKIFTPQDNHESSPRVSWYY</sequence>
<feature type="region of interest" description="Disordered" evidence="1">
    <location>
        <begin position="1"/>
        <end position="68"/>
    </location>
</feature>
<organism evidence="3 4">
    <name type="scientific">Pleurotus ostreatus (strain PC15)</name>
    <name type="common">Oyster mushroom</name>
    <dbReference type="NCBI Taxonomy" id="1137138"/>
    <lineage>
        <taxon>Eukaryota</taxon>
        <taxon>Fungi</taxon>
        <taxon>Dikarya</taxon>
        <taxon>Basidiomycota</taxon>
        <taxon>Agaricomycotina</taxon>
        <taxon>Agaricomycetes</taxon>
        <taxon>Agaricomycetidae</taxon>
        <taxon>Agaricales</taxon>
        <taxon>Pleurotineae</taxon>
        <taxon>Pleurotaceae</taxon>
        <taxon>Pleurotus</taxon>
    </lineage>
</organism>
<evidence type="ECO:0000313" key="3">
    <source>
        <dbReference type="EMBL" id="KDQ22888.1"/>
    </source>
</evidence>
<dbReference type="OrthoDB" id="2976491at2759"/>
<keyword evidence="2" id="KW-0812">Transmembrane</keyword>
<reference evidence="4" key="1">
    <citation type="journal article" date="2014" name="Proc. Natl. Acad. Sci. U.S.A.">
        <title>Extensive sampling of basidiomycete genomes demonstrates inadequacy of the white-rot/brown-rot paradigm for wood decay fungi.</title>
        <authorList>
            <person name="Riley R."/>
            <person name="Salamov A.A."/>
            <person name="Brown D.W."/>
            <person name="Nagy L.G."/>
            <person name="Floudas D."/>
            <person name="Held B.W."/>
            <person name="Levasseur A."/>
            <person name="Lombard V."/>
            <person name="Morin E."/>
            <person name="Otillar R."/>
            <person name="Lindquist E.A."/>
            <person name="Sun H."/>
            <person name="LaButti K.M."/>
            <person name="Schmutz J."/>
            <person name="Jabbour D."/>
            <person name="Luo H."/>
            <person name="Baker S.E."/>
            <person name="Pisabarro A.G."/>
            <person name="Walton J.D."/>
            <person name="Blanchette R.A."/>
            <person name="Henrissat B."/>
            <person name="Martin F."/>
            <person name="Cullen D."/>
            <person name="Hibbett D.S."/>
            <person name="Grigoriev I.V."/>
        </authorList>
    </citation>
    <scope>NUCLEOTIDE SEQUENCE [LARGE SCALE GENOMIC DNA]</scope>
    <source>
        <strain evidence="4">PC15</strain>
    </source>
</reference>
<feature type="transmembrane region" description="Helical" evidence="2">
    <location>
        <begin position="178"/>
        <end position="200"/>
    </location>
</feature>
<keyword evidence="2" id="KW-1133">Transmembrane helix</keyword>
<name>A0A067N4F7_PLEO1</name>
<feature type="compositionally biased region" description="Low complexity" evidence="1">
    <location>
        <begin position="37"/>
        <end position="68"/>
    </location>
</feature>
<gene>
    <name evidence="3" type="ORF">PLEOSDRAFT_1109980</name>
</gene>
<dbReference type="EMBL" id="KL198014">
    <property type="protein sequence ID" value="KDQ22888.1"/>
    <property type="molecule type" value="Genomic_DNA"/>
</dbReference>
<keyword evidence="2" id="KW-0472">Membrane</keyword>
<evidence type="ECO:0000256" key="1">
    <source>
        <dbReference type="SAM" id="MobiDB-lite"/>
    </source>
</evidence>
<dbReference type="HOGENOM" id="CLU_794813_0_0_1"/>
<dbReference type="InParanoid" id="A0A067N4F7"/>
<protein>
    <submittedName>
        <fullName evidence="3">Uncharacterized protein</fullName>
    </submittedName>
</protein>
<feature type="transmembrane region" description="Helical" evidence="2">
    <location>
        <begin position="258"/>
        <end position="286"/>
    </location>
</feature>
<dbReference type="AlphaFoldDB" id="A0A067N4F7"/>
<accession>A0A067N4F7</accession>
<evidence type="ECO:0000256" key="2">
    <source>
        <dbReference type="SAM" id="Phobius"/>
    </source>
</evidence>